<reference evidence="5" key="1">
    <citation type="submission" date="2021-01" db="EMBL/GenBank/DDBJ databases">
        <title>Whole genome shotgun sequence of Rugosimonospora africana NBRC 104875.</title>
        <authorList>
            <person name="Komaki H."/>
            <person name="Tamura T."/>
        </authorList>
    </citation>
    <scope>NUCLEOTIDE SEQUENCE</scope>
    <source>
        <strain evidence="5">NBRC 104875</strain>
    </source>
</reference>
<dbReference type="RefSeq" id="WP_203924503.1">
    <property type="nucleotide sequence ID" value="NZ_BONZ01000116.1"/>
</dbReference>
<evidence type="ECO:0000259" key="3">
    <source>
        <dbReference type="PROSITE" id="PS50914"/>
    </source>
</evidence>
<gene>
    <name evidence="5" type="ORF">Raf01_92720</name>
</gene>
<sequence>MSRTHVVDVMTSRVISAPGNASYRQLVALLTEHCIGGVPVVDAMNRVIGVVSEADLIRRLAPNPRRRWWWPRSVRPAASTARDLMTESPVLAMPSTTVDEAVRRMRAANVKRLPVVDELGVLVGIVARSDVLRTFLRDDGSIQSDVVDGVLARDFLLGPGSVDAQVTDGVVTLRGQLSNQDLIDLVASEIGQVEGVIAVENRLLTTRT</sequence>
<organism evidence="5 6">
    <name type="scientific">Rugosimonospora africana</name>
    <dbReference type="NCBI Taxonomy" id="556532"/>
    <lineage>
        <taxon>Bacteria</taxon>
        <taxon>Bacillati</taxon>
        <taxon>Actinomycetota</taxon>
        <taxon>Actinomycetes</taxon>
        <taxon>Micromonosporales</taxon>
        <taxon>Micromonosporaceae</taxon>
        <taxon>Rugosimonospora</taxon>
    </lineage>
</organism>
<dbReference type="PIRSF" id="PIRSF036990">
    <property type="entry name" value="UCP036990_CBS_BON"/>
    <property type="match status" value="1"/>
</dbReference>
<dbReference type="Gene3D" id="3.10.580.10">
    <property type="entry name" value="CBS-domain"/>
    <property type="match status" value="1"/>
</dbReference>
<evidence type="ECO:0008006" key="7">
    <source>
        <dbReference type="Google" id="ProtNLM"/>
    </source>
</evidence>
<evidence type="ECO:0000313" key="6">
    <source>
        <dbReference type="Proteomes" id="UP000642748"/>
    </source>
</evidence>
<name>A0A8J3VW94_9ACTN</name>
<dbReference type="AlphaFoldDB" id="A0A8J3VW94"/>
<accession>A0A8J3VW94</accession>
<dbReference type="EMBL" id="BONZ01000116">
    <property type="protein sequence ID" value="GIH21100.1"/>
    <property type="molecule type" value="Genomic_DNA"/>
</dbReference>
<evidence type="ECO:0000256" key="2">
    <source>
        <dbReference type="PROSITE-ProRule" id="PRU00703"/>
    </source>
</evidence>
<dbReference type="SUPFAM" id="SSF54631">
    <property type="entry name" value="CBS-domain pair"/>
    <property type="match status" value="1"/>
</dbReference>
<dbReference type="PANTHER" id="PTHR43080:SF29">
    <property type="entry name" value="OS02G0818000 PROTEIN"/>
    <property type="match status" value="1"/>
</dbReference>
<dbReference type="PROSITE" id="PS50914">
    <property type="entry name" value="BON"/>
    <property type="match status" value="1"/>
</dbReference>
<proteinExistence type="predicted"/>
<evidence type="ECO:0000256" key="1">
    <source>
        <dbReference type="ARBA" id="ARBA00023122"/>
    </source>
</evidence>
<dbReference type="PANTHER" id="PTHR43080">
    <property type="entry name" value="CBS DOMAIN-CONTAINING PROTEIN CBSX3, MITOCHONDRIAL"/>
    <property type="match status" value="1"/>
</dbReference>
<keyword evidence="1 2" id="KW-0129">CBS domain</keyword>
<protein>
    <recommendedName>
        <fullName evidence="7">CBS domain-containing protein</fullName>
    </recommendedName>
</protein>
<dbReference type="InterPro" id="IPR017080">
    <property type="entry name" value="UCP036990_CBS_BON"/>
</dbReference>
<evidence type="ECO:0000313" key="5">
    <source>
        <dbReference type="EMBL" id="GIH21100.1"/>
    </source>
</evidence>
<dbReference type="SMART" id="SM00116">
    <property type="entry name" value="CBS"/>
    <property type="match status" value="2"/>
</dbReference>
<dbReference type="PROSITE" id="PS51371">
    <property type="entry name" value="CBS"/>
    <property type="match status" value="2"/>
</dbReference>
<dbReference type="Proteomes" id="UP000642748">
    <property type="component" value="Unassembled WGS sequence"/>
</dbReference>
<keyword evidence="6" id="KW-1185">Reference proteome</keyword>
<dbReference type="Gene3D" id="3.30.1340.30">
    <property type="match status" value="1"/>
</dbReference>
<dbReference type="InterPro" id="IPR007055">
    <property type="entry name" value="BON_dom"/>
</dbReference>
<feature type="domain" description="CBS" evidence="4">
    <location>
        <begin position="10"/>
        <end position="67"/>
    </location>
</feature>
<dbReference type="Pfam" id="PF00571">
    <property type="entry name" value="CBS"/>
    <property type="match status" value="2"/>
</dbReference>
<dbReference type="Pfam" id="PF04972">
    <property type="entry name" value="BON"/>
    <property type="match status" value="1"/>
</dbReference>
<dbReference type="InterPro" id="IPR000644">
    <property type="entry name" value="CBS_dom"/>
</dbReference>
<dbReference type="InterPro" id="IPR046342">
    <property type="entry name" value="CBS_dom_sf"/>
</dbReference>
<evidence type="ECO:0000259" key="4">
    <source>
        <dbReference type="PROSITE" id="PS51371"/>
    </source>
</evidence>
<dbReference type="InterPro" id="IPR051257">
    <property type="entry name" value="Diverse_CBS-Domain"/>
</dbReference>
<comment type="caution">
    <text evidence="5">The sequence shown here is derived from an EMBL/GenBank/DDBJ whole genome shotgun (WGS) entry which is preliminary data.</text>
</comment>
<feature type="domain" description="CBS" evidence="4">
    <location>
        <begin position="85"/>
        <end position="144"/>
    </location>
</feature>
<dbReference type="CDD" id="cd04586">
    <property type="entry name" value="CBS_pair_BON_assoc"/>
    <property type="match status" value="1"/>
</dbReference>
<feature type="domain" description="BON" evidence="3">
    <location>
        <begin position="138"/>
        <end position="207"/>
    </location>
</feature>